<evidence type="ECO:0000256" key="3">
    <source>
        <dbReference type="HAMAP-Rule" id="MF_03054"/>
    </source>
</evidence>
<dbReference type="GO" id="GO:0016783">
    <property type="term" value="F:sulfurtransferase activity"/>
    <property type="evidence" value="ECO:0007669"/>
    <property type="project" value="TreeGrafter"/>
</dbReference>
<evidence type="ECO:0000313" key="4">
    <source>
        <dbReference type="EMBL" id="RPB15630.1"/>
    </source>
</evidence>
<keyword evidence="5" id="KW-1185">Reference proteome</keyword>
<organism evidence="4 5">
    <name type="scientific">Morchella conica CCBAS932</name>
    <dbReference type="NCBI Taxonomy" id="1392247"/>
    <lineage>
        <taxon>Eukaryota</taxon>
        <taxon>Fungi</taxon>
        <taxon>Dikarya</taxon>
        <taxon>Ascomycota</taxon>
        <taxon>Pezizomycotina</taxon>
        <taxon>Pezizomycetes</taxon>
        <taxon>Pezizales</taxon>
        <taxon>Morchellaceae</taxon>
        <taxon>Morchella</taxon>
    </lineage>
</organism>
<dbReference type="EMBL" id="ML119112">
    <property type="protein sequence ID" value="RPB15630.1"/>
    <property type="molecule type" value="Genomic_DNA"/>
</dbReference>
<evidence type="ECO:0000313" key="5">
    <source>
        <dbReference type="Proteomes" id="UP000277580"/>
    </source>
</evidence>
<dbReference type="Proteomes" id="UP000277580">
    <property type="component" value="Unassembled WGS sequence"/>
</dbReference>
<comment type="function">
    <text evidence="3">Plays a central role in 2-thiolation of mcm(5)S(2)U at tRNA wobble positions of tRNA(Lys), tRNA(Glu) and tRNA(Gln). May act by forming a heterodimer with NCS6 that ligates sulfur from thiocarboxylated URM1 onto the uridine of tRNAs at wobble position. Prior mcm(5) tRNA modification by the elongator complex is required for 2-thiolation. May also be involved in protein urmylation.</text>
</comment>
<evidence type="ECO:0000256" key="2">
    <source>
        <dbReference type="ARBA" id="ARBA00022694"/>
    </source>
</evidence>
<dbReference type="OrthoDB" id="25129at2759"/>
<dbReference type="STRING" id="1392247.A0A3N4KYI8"/>
<comment type="subcellular location">
    <subcellularLocation>
        <location evidence="3">Cytoplasm</location>
    </subcellularLocation>
</comment>
<dbReference type="GO" id="GO:0005829">
    <property type="term" value="C:cytosol"/>
    <property type="evidence" value="ECO:0007669"/>
    <property type="project" value="TreeGrafter"/>
</dbReference>
<proteinExistence type="inferred from homology"/>
<dbReference type="InterPro" id="IPR019407">
    <property type="entry name" value="CTU2"/>
</dbReference>
<sequence>MVTTELENGIRALELKAIQKCKRCKEIDALVIVRQESLCSECFDKYVRSKYIKRMESFRVRYAPNDTGVIVPTQTTLLIPLSFGVSSTALLNLISNQLKAQRQRSNGQTGYNCLVIHVDESCVDPSVPPQESISAVQERFSDIGTFRVVNIEDIYDFRNVAREVELDHGVDEEKGGSDTFDKKEVLMHLLSSLPSTTSRMDILSILRTRLIVEIAKKEGCAAVLWGDSTTRLAQKTLAETAKGRGFSIPWQTADGDSPFGIEFRYPVRDLLKNELVNYVSIPLPTSPKPLLPLCVAYSPDAKHTAANAASGRNITIDELMIQYFDGIETQYPSIVANVVSTAGKLKPLRRPAGINISCKICGLPGDGAGGDITLSALTLNAVTELNAESSMCYGCARAMHGAGAYDWPLEP</sequence>
<dbReference type="InParanoid" id="A0A3N4KYI8"/>
<keyword evidence="1 3" id="KW-0963">Cytoplasm</keyword>
<protein>
    <recommendedName>
        <fullName evidence="3">Cytoplasmic tRNA 2-thiolation protein 2</fullName>
    </recommendedName>
</protein>
<dbReference type="HAMAP" id="MF_03054">
    <property type="entry name" value="CTU2"/>
    <property type="match status" value="1"/>
</dbReference>
<comment type="pathway">
    <text evidence="3">tRNA modification; 5-methoxycarbonylmethyl-2-thiouridine-tRNA biosynthesis.</text>
</comment>
<dbReference type="GO" id="GO:0016779">
    <property type="term" value="F:nucleotidyltransferase activity"/>
    <property type="evidence" value="ECO:0007669"/>
    <property type="project" value="UniProtKB-UniRule"/>
</dbReference>
<gene>
    <name evidence="3" type="primary">NCS2</name>
    <name evidence="3" type="synonym">CTU2</name>
    <name evidence="4" type="ORF">P167DRAFT_603148</name>
</gene>
<dbReference type="FunCoup" id="A0A3N4KYI8">
    <property type="interactions" value="177"/>
</dbReference>
<dbReference type="GO" id="GO:0002143">
    <property type="term" value="P:tRNA wobble position uridine thiolation"/>
    <property type="evidence" value="ECO:0007669"/>
    <property type="project" value="TreeGrafter"/>
</dbReference>
<dbReference type="UniPathway" id="UPA00988"/>
<comment type="similarity">
    <text evidence="3">Belongs to the CTU2/NCS2 family.</text>
</comment>
<reference evidence="4 5" key="1">
    <citation type="journal article" date="2018" name="Nat. Ecol. Evol.">
        <title>Pezizomycetes genomes reveal the molecular basis of ectomycorrhizal truffle lifestyle.</title>
        <authorList>
            <person name="Murat C."/>
            <person name="Payen T."/>
            <person name="Noel B."/>
            <person name="Kuo A."/>
            <person name="Morin E."/>
            <person name="Chen J."/>
            <person name="Kohler A."/>
            <person name="Krizsan K."/>
            <person name="Balestrini R."/>
            <person name="Da Silva C."/>
            <person name="Montanini B."/>
            <person name="Hainaut M."/>
            <person name="Levati E."/>
            <person name="Barry K.W."/>
            <person name="Belfiori B."/>
            <person name="Cichocki N."/>
            <person name="Clum A."/>
            <person name="Dockter R.B."/>
            <person name="Fauchery L."/>
            <person name="Guy J."/>
            <person name="Iotti M."/>
            <person name="Le Tacon F."/>
            <person name="Lindquist E.A."/>
            <person name="Lipzen A."/>
            <person name="Malagnac F."/>
            <person name="Mello A."/>
            <person name="Molinier V."/>
            <person name="Miyauchi S."/>
            <person name="Poulain J."/>
            <person name="Riccioni C."/>
            <person name="Rubini A."/>
            <person name="Sitrit Y."/>
            <person name="Splivallo R."/>
            <person name="Traeger S."/>
            <person name="Wang M."/>
            <person name="Zifcakova L."/>
            <person name="Wipf D."/>
            <person name="Zambonelli A."/>
            <person name="Paolocci F."/>
            <person name="Nowrousian M."/>
            <person name="Ottonello S."/>
            <person name="Baldrian P."/>
            <person name="Spatafora J.W."/>
            <person name="Henrissat B."/>
            <person name="Nagy L.G."/>
            <person name="Aury J.M."/>
            <person name="Wincker P."/>
            <person name="Grigoriev I.V."/>
            <person name="Bonfante P."/>
            <person name="Martin F.M."/>
        </authorList>
    </citation>
    <scope>NUCLEOTIDE SEQUENCE [LARGE SCALE GENOMIC DNA]</scope>
    <source>
        <strain evidence="4 5">CCBAS932</strain>
    </source>
</reference>
<dbReference type="InterPro" id="IPR014729">
    <property type="entry name" value="Rossmann-like_a/b/a_fold"/>
</dbReference>
<dbReference type="AlphaFoldDB" id="A0A3N4KYI8"/>
<dbReference type="PANTHER" id="PTHR20882:SF14">
    <property type="entry name" value="CYTOPLASMIC TRNA 2-THIOLATION PROTEIN 2"/>
    <property type="match status" value="1"/>
</dbReference>
<dbReference type="Gene3D" id="3.40.50.620">
    <property type="entry name" value="HUPs"/>
    <property type="match status" value="1"/>
</dbReference>
<dbReference type="SUPFAM" id="SSF52402">
    <property type="entry name" value="Adenine nucleotide alpha hydrolases-like"/>
    <property type="match status" value="1"/>
</dbReference>
<dbReference type="PANTHER" id="PTHR20882">
    <property type="entry name" value="CYTOPLASMIC TRNA 2-THIOLATION PROTEIN 2"/>
    <property type="match status" value="1"/>
</dbReference>
<dbReference type="GO" id="GO:0000049">
    <property type="term" value="F:tRNA binding"/>
    <property type="evidence" value="ECO:0007669"/>
    <property type="project" value="InterPro"/>
</dbReference>
<keyword evidence="2 3" id="KW-0819">tRNA processing</keyword>
<evidence type="ECO:0000256" key="1">
    <source>
        <dbReference type="ARBA" id="ARBA00022490"/>
    </source>
</evidence>
<dbReference type="GO" id="GO:0032447">
    <property type="term" value="P:protein urmylation"/>
    <property type="evidence" value="ECO:0007669"/>
    <property type="project" value="UniProtKB-UniRule"/>
</dbReference>
<name>A0A3N4KYI8_9PEZI</name>
<dbReference type="Pfam" id="PF10288">
    <property type="entry name" value="CTU2"/>
    <property type="match status" value="1"/>
</dbReference>
<accession>A0A3N4KYI8</accession>